<evidence type="ECO:0000313" key="2">
    <source>
        <dbReference type="EMBL" id="EGT44463.1"/>
    </source>
</evidence>
<dbReference type="Gene3D" id="3.30.710.10">
    <property type="entry name" value="Potassium Channel Kv1.1, Chain A"/>
    <property type="match status" value="1"/>
</dbReference>
<evidence type="ECO:0000259" key="1">
    <source>
        <dbReference type="PROSITE" id="PS50097"/>
    </source>
</evidence>
<protein>
    <recommendedName>
        <fullName evidence="1">BTB domain-containing protein</fullName>
    </recommendedName>
</protein>
<accession>G0MUY0</accession>
<reference evidence="3" key="1">
    <citation type="submission" date="2011-07" db="EMBL/GenBank/DDBJ databases">
        <authorList>
            <consortium name="Caenorhabditis brenneri Sequencing and Analysis Consortium"/>
            <person name="Wilson R.K."/>
        </authorList>
    </citation>
    <scope>NUCLEOTIDE SEQUENCE [LARGE SCALE GENOMIC DNA]</scope>
    <source>
        <strain evidence="3">PB2801</strain>
    </source>
</reference>
<dbReference type="PROSITE" id="PS50097">
    <property type="entry name" value="BTB"/>
    <property type="match status" value="1"/>
</dbReference>
<proteinExistence type="predicted"/>
<dbReference type="InterPro" id="IPR011333">
    <property type="entry name" value="SKP1/BTB/POZ_sf"/>
</dbReference>
<dbReference type="Pfam" id="PF00651">
    <property type="entry name" value="BTB"/>
    <property type="match status" value="1"/>
</dbReference>
<dbReference type="Proteomes" id="UP000008068">
    <property type="component" value="Unassembled WGS sequence"/>
</dbReference>
<evidence type="ECO:0000313" key="3">
    <source>
        <dbReference type="Proteomes" id="UP000008068"/>
    </source>
</evidence>
<keyword evidence="3" id="KW-1185">Reference proteome</keyword>
<sequence length="432" mass="49113">MSSDSTSLAKKDTTTLPPHDIIVNINGTDFYCQRFKLFSHSRYFQQEFKLPWHLIDRTPVLSLDKVDILHRIFVTPEMFKLFLDFINGNDVINDSNVQVLLSISRQLKSDKLREACEKHFLNGSRIPLKTQLQLTEDYYLPDLMTHVRKNIAAIKDVQELAEAVPKDLKHSSSDIKDLLLQKSLELLGIRKPPASPQVEDFEPKPEHEFEGMMNEFLDQVEVQNQQGLILADQATLLHNQVMIEKCLFKELPSARVMAQEDPRMKALGEELRSVNTPVERNAVRAQIQVIQLKNVYSSITENQGPEDLTDPRASIVTAMLFFLVPIIKQGRAKPSTLGGKPIDEIYRKIVAETREVPALQIIGNQPLWMEKLKTVHESCQNLLLVREALDGGQTENPGIPDGVRQVADGANFKTLNDFVQIAREAFYGKEDH</sequence>
<dbReference type="SMART" id="SM00225">
    <property type="entry name" value="BTB"/>
    <property type="match status" value="1"/>
</dbReference>
<dbReference type="InterPro" id="IPR052664">
    <property type="entry name" value="BTB-MATH_domain_protein"/>
</dbReference>
<dbReference type="InParanoid" id="G0MUY0"/>
<dbReference type="HOGENOM" id="CLU_045032_0_0_1"/>
<organism evidence="3">
    <name type="scientific">Caenorhabditis brenneri</name>
    <name type="common">Nematode worm</name>
    <dbReference type="NCBI Taxonomy" id="135651"/>
    <lineage>
        <taxon>Eukaryota</taxon>
        <taxon>Metazoa</taxon>
        <taxon>Ecdysozoa</taxon>
        <taxon>Nematoda</taxon>
        <taxon>Chromadorea</taxon>
        <taxon>Rhabditida</taxon>
        <taxon>Rhabditina</taxon>
        <taxon>Rhabditomorpha</taxon>
        <taxon>Rhabditoidea</taxon>
        <taxon>Rhabditidae</taxon>
        <taxon>Peloderinae</taxon>
        <taxon>Caenorhabditis</taxon>
    </lineage>
</organism>
<dbReference type="InterPro" id="IPR000210">
    <property type="entry name" value="BTB/POZ_dom"/>
</dbReference>
<dbReference type="CDD" id="cd18186">
    <property type="entry name" value="BTB_POZ_ZBTB_KLHL-like"/>
    <property type="match status" value="1"/>
</dbReference>
<gene>
    <name evidence="2" type="ORF">CAEBREN_14015</name>
</gene>
<feature type="domain" description="BTB" evidence="1">
    <location>
        <begin position="19"/>
        <end position="95"/>
    </location>
</feature>
<dbReference type="AlphaFoldDB" id="G0MUY0"/>
<name>G0MUY0_CAEBE</name>
<dbReference type="PANTHER" id="PTHR22743">
    <property type="entry name" value="MEPRIN/TRAF-LIKE MATH FAMILY-C.ELEGANS"/>
    <property type="match status" value="1"/>
</dbReference>
<dbReference type="SUPFAM" id="SSF54695">
    <property type="entry name" value="POZ domain"/>
    <property type="match status" value="1"/>
</dbReference>
<dbReference type="EMBL" id="GL379813">
    <property type="protein sequence ID" value="EGT44463.1"/>
    <property type="molecule type" value="Genomic_DNA"/>
</dbReference>
<dbReference type="PANTHER" id="PTHR22743:SF165">
    <property type="entry name" value="BTB AND MATH DOMAIN CONTAINING-RELATED"/>
    <property type="match status" value="1"/>
</dbReference>